<proteinExistence type="inferred from homology"/>
<dbReference type="PANTHER" id="PTHR10803">
    <property type="entry name" value="ARSENICAL PUMP-DRIVING ATPASE ARSENITE-TRANSLOCATING ATPASE"/>
    <property type="match status" value="1"/>
</dbReference>
<dbReference type="Gene3D" id="3.40.50.300">
    <property type="entry name" value="P-loop containing nucleotide triphosphate hydrolases"/>
    <property type="match status" value="1"/>
</dbReference>
<dbReference type="NCBIfam" id="TIGR00345">
    <property type="entry name" value="GET3_arsA_TRC40"/>
    <property type="match status" value="1"/>
</dbReference>
<dbReference type="EMBL" id="VIUW01000003">
    <property type="protein sequence ID" value="TWD14493.1"/>
    <property type="molecule type" value="Genomic_DNA"/>
</dbReference>
<keyword evidence="3" id="KW-0067">ATP-binding</keyword>
<name>A0A560WA34_9MICO</name>
<dbReference type="Proteomes" id="UP000315628">
    <property type="component" value="Unassembled WGS sequence"/>
</dbReference>
<dbReference type="InterPro" id="IPR025723">
    <property type="entry name" value="ArsA/GET3_ATPase-like"/>
</dbReference>
<dbReference type="RefSeq" id="WP_144857357.1">
    <property type="nucleotide sequence ID" value="NZ_BAAAYT010000005.1"/>
</dbReference>
<dbReference type="InterPro" id="IPR027417">
    <property type="entry name" value="P-loop_NTPase"/>
</dbReference>
<feature type="domain" description="ArsA/GET3 Anion-transporting ATPase-like" evidence="2">
    <location>
        <begin position="12"/>
        <end position="329"/>
    </location>
</feature>
<evidence type="ECO:0000256" key="1">
    <source>
        <dbReference type="ARBA" id="ARBA00011040"/>
    </source>
</evidence>
<reference evidence="3 4" key="1">
    <citation type="submission" date="2019-06" db="EMBL/GenBank/DDBJ databases">
        <title>Sequencing the genomes of 1000 actinobacteria strains.</title>
        <authorList>
            <person name="Klenk H.-P."/>
        </authorList>
    </citation>
    <scope>NUCLEOTIDE SEQUENCE [LARGE SCALE GENOMIC DNA]</scope>
    <source>
        <strain evidence="3 4">DSM 18935</strain>
    </source>
</reference>
<dbReference type="PANTHER" id="PTHR10803:SF3">
    <property type="entry name" value="ATPASE GET3"/>
    <property type="match status" value="1"/>
</dbReference>
<comment type="similarity">
    <text evidence="1">Belongs to the arsA ATPase family.</text>
</comment>
<accession>A0A560WA34</accession>
<dbReference type="CDD" id="cd02035">
    <property type="entry name" value="ArsA"/>
    <property type="match status" value="1"/>
</dbReference>
<evidence type="ECO:0000259" key="2">
    <source>
        <dbReference type="Pfam" id="PF02374"/>
    </source>
</evidence>
<dbReference type="GO" id="GO:0016887">
    <property type="term" value="F:ATP hydrolysis activity"/>
    <property type="evidence" value="ECO:0007669"/>
    <property type="project" value="InterPro"/>
</dbReference>
<evidence type="ECO:0000313" key="3">
    <source>
        <dbReference type="EMBL" id="TWD14493.1"/>
    </source>
</evidence>
<dbReference type="AlphaFoldDB" id="A0A560WA34"/>
<dbReference type="GO" id="GO:0005524">
    <property type="term" value="F:ATP binding"/>
    <property type="evidence" value="ECO:0007669"/>
    <property type="project" value="UniProtKB-KW"/>
</dbReference>
<dbReference type="OrthoDB" id="9780677at2"/>
<keyword evidence="4" id="KW-1185">Reference proteome</keyword>
<gene>
    <name evidence="3" type="ORF">FB557_1903</name>
</gene>
<organism evidence="3 4">
    <name type="scientific">Marihabitans asiaticum</name>
    <dbReference type="NCBI Taxonomy" id="415218"/>
    <lineage>
        <taxon>Bacteria</taxon>
        <taxon>Bacillati</taxon>
        <taxon>Actinomycetota</taxon>
        <taxon>Actinomycetes</taxon>
        <taxon>Micrococcales</taxon>
        <taxon>Intrasporangiaceae</taxon>
        <taxon>Marihabitans</taxon>
    </lineage>
</organism>
<dbReference type="InterPro" id="IPR016300">
    <property type="entry name" value="ATPase_ArsA/GET3"/>
</dbReference>
<dbReference type="SUPFAM" id="SSF52540">
    <property type="entry name" value="P-loop containing nucleoside triphosphate hydrolases"/>
    <property type="match status" value="1"/>
</dbReference>
<evidence type="ECO:0000313" key="4">
    <source>
        <dbReference type="Proteomes" id="UP000315628"/>
    </source>
</evidence>
<sequence>MGEVHALAAEREVIFVGGKGGVGKTAVASALALGAARSGRRALVVSTDPAHNLGHLWGREVGDEPVDLLPASTRAGGLRSLEIDPARTTEDHLRAVRSTLQRLMPERLHGEVARHLDLARDAPGTHEAAVLERLAEVLEQRRPGELVVVDTAPSGHTARLLALPEMMQAWTDGLLRRQERSARFGAAARGLAPDGGERGGARDRRERRDEEIRAILERRQARLGGMRDLLQDEQRAAFVIVLAAERLPVLESAELHAQLSRAGMSVGALVVNKRSPAGAGDLLAARREVEDGHLTRLAELLPGLPVTQIPLLAGEVLGEEGLDQLGQYL</sequence>
<comment type="caution">
    <text evidence="3">The sequence shown here is derived from an EMBL/GenBank/DDBJ whole genome shotgun (WGS) entry which is preliminary data.</text>
</comment>
<dbReference type="Pfam" id="PF02374">
    <property type="entry name" value="ArsA_ATPase"/>
    <property type="match status" value="1"/>
</dbReference>
<protein>
    <submittedName>
        <fullName evidence="3">Arsenite efflux ATP-binding protein ArsA</fullName>
    </submittedName>
</protein>
<keyword evidence="3" id="KW-0547">Nucleotide-binding</keyword>